<feature type="compositionally biased region" description="Low complexity" evidence="1">
    <location>
        <begin position="157"/>
        <end position="166"/>
    </location>
</feature>
<evidence type="ECO:0000313" key="3">
    <source>
        <dbReference type="Proteomes" id="UP001601976"/>
    </source>
</evidence>
<protein>
    <submittedName>
        <fullName evidence="2">Uncharacterized protein</fullName>
    </submittedName>
</protein>
<comment type="caution">
    <text evidence="2">The sequence shown here is derived from an EMBL/GenBank/DDBJ whole genome shotgun (WGS) entry which is preliminary data.</text>
</comment>
<gene>
    <name evidence="2" type="ORF">ACFYWW_25610</name>
</gene>
<organism evidence="2 3">
    <name type="scientific">Streptomyces flavidovirens</name>
    <dbReference type="NCBI Taxonomy" id="67298"/>
    <lineage>
        <taxon>Bacteria</taxon>
        <taxon>Bacillati</taxon>
        <taxon>Actinomycetota</taxon>
        <taxon>Actinomycetes</taxon>
        <taxon>Kitasatosporales</taxon>
        <taxon>Streptomycetaceae</taxon>
        <taxon>Streptomyces</taxon>
    </lineage>
</organism>
<feature type="region of interest" description="Disordered" evidence="1">
    <location>
        <begin position="157"/>
        <end position="304"/>
    </location>
</feature>
<evidence type="ECO:0000256" key="1">
    <source>
        <dbReference type="SAM" id="MobiDB-lite"/>
    </source>
</evidence>
<feature type="compositionally biased region" description="Pro residues" evidence="1">
    <location>
        <begin position="244"/>
        <end position="257"/>
    </location>
</feature>
<sequence length="304" mass="32393">MTTPDFRPTHVVPGDGLAAWEEPDVSRPTEPLDPLLPVQLIGRRGDWGQILCANGWSAWVDGRLLVSVPQEPPAAEQPMARTADPRPLLARVEESVSQYRRAAEDLTAGRTDGEGFRRRTRGLRVGMVVEGESVWLYDAEHERWVYCDGTHLATYAATSSPANSDSDPPPREPTEVTAQPPAAPPPEPTQVVTPTAPPPEPTQVVTPTAPDDARPSPPDPKRSAAAPPTTDPEDRPDDIRPPDPTRPAPPEPAPPEPTRIVGGGAGPPDDAGDHGDSRGREATRVVEPPGDAPAPHPPTRPGDG</sequence>
<feature type="region of interest" description="Disordered" evidence="1">
    <location>
        <begin position="1"/>
        <end position="28"/>
    </location>
</feature>
<feature type="compositionally biased region" description="Basic and acidic residues" evidence="1">
    <location>
        <begin position="211"/>
        <end position="222"/>
    </location>
</feature>
<feature type="compositionally biased region" description="Basic and acidic residues" evidence="1">
    <location>
        <begin position="271"/>
        <end position="284"/>
    </location>
</feature>
<accession>A0ABW6RKN3</accession>
<dbReference type="RefSeq" id="WP_387897011.1">
    <property type="nucleotide sequence ID" value="NZ_JBIAPK010000008.1"/>
</dbReference>
<reference evidence="2 3" key="1">
    <citation type="submission" date="2024-10" db="EMBL/GenBank/DDBJ databases">
        <title>The Natural Products Discovery Center: Release of the First 8490 Sequenced Strains for Exploring Actinobacteria Biosynthetic Diversity.</title>
        <authorList>
            <person name="Kalkreuter E."/>
            <person name="Kautsar S.A."/>
            <person name="Yang D."/>
            <person name="Bader C.D."/>
            <person name="Teijaro C.N."/>
            <person name="Fluegel L."/>
            <person name="Davis C.M."/>
            <person name="Simpson J.R."/>
            <person name="Lauterbach L."/>
            <person name="Steele A.D."/>
            <person name="Gui C."/>
            <person name="Meng S."/>
            <person name="Li G."/>
            <person name="Viehrig K."/>
            <person name="Ye F."/>
            <person name="Su P."/>
            <person name="Kiefer A.F."/>
            <person name="Nichols A."/>
            <person name="Cepeda A.J."/>
            <person name="Yan W."/>
            <person name="Fan B."/>
            <person name="Jiang Y."/>
            <person name="Adhikari A."/>
            <person name="Zheng C.-J."/>
            <person name="Schuster L."/>
            <person name="Cowan T.M."/>
            <person name="Smanski M.J."/>
            <person name="Chevrette M.G."/>
            <person name="De Carvalho L.P.S."/>
            <person name="Shen B."/>
        </authorList>
    </citation>
    <scope>NUCLEOTIDE SEQUENCE [LARGE SCALE GENOMIC DNA]</scope>
    <source>
        <strain evidence="2 3">NPDC003029</strain>
    </source>
</reference>
<dbReference type="EMBL" id="JBIAPK010000008">
    <property type="protein sequence ID" value="MFF3342068.1"/>
    <property type="molecule type" value="Genomic_DNA"/>
</dbReference>
<feature type="compositionally biased region" description="Pro residues" evidence="1">
    <location>
        <begin position="290"/>
        <end position="304"/>
    </location>
</feature>
<name>A0ABW6RKN3_9ACTN</name>
<keyword evidence="3" id="KW-1185">Reference proteome</keyword>
<evidence type="ECO:0000313" key="2">
    <source>
        <dbReference type="EMBL" id="MFF3342068.1"/>
    </source>
</evidence>
<dbReference type="Proteomes" id="UP001601976">
    <property type="component" value="Unassembled WGS sequence"/>
</dbReference>
<proteinExistence type="predicted"/>